<feature type="chain" id="PRO_5037818209" description="Lipoprotein" evidence="1">
    <location>
        <begin position="20"/>
        <end position="81"/>
    </location>
</feature>
<dbReference type="RefSeq" id="WP_198915814.1">
    <property type="nucleotide sequence ID" value="NZ_JAEKPD010000007.1"/>
</dbReference>
<evidence type="ECO:0000313" key="3">
    <source>
        <dbReference type="Proteomes" id="UP000642488"/>
    </source>
</evidence>
<evidence type="ECO:0000256" key="1">
    <source>
        <dbReference type="SAM" id="SignalP"/>
    </source>
</evidence>
<dbReference type="EMBL" id="JAEKPD010000007">
    <property type="protein sequence ID" value="MBJ3762636.1"/>
    <property type="molecule type" value="Genomic_DNA"/>
</dbReference>
<protein>
    <recommendedName>
        <fullName evidence="4">Lipoprotein</fullName>
    </recommendedName>
</protein>
<accession>A0A934IBK5</accession>
<feature type="signal peptide" evidence="1">
    <location>
        <begin position="1"/>
        <end position="19"/>
    </location>
</feature>
<comment type="caution">
    <text evidence="2">The sequence shown here is derived from an EMBL/GenBank/DDBJ whole genome shotgun (WGS) entry which is preliminary data.</text>
</comment>
<organism evidence="2 3">
    <name type="scientific">Palleronia pontilimi</name>
    <dbReference type="NCBI Taxonomy" id="1964209"/>
    <lineage>
        <taxon>Bacteria</taxon>
        <taxon>Pseudomonadati</taxon>
        <taxon>Pseudomonadota</taxon>
        <taxon>Alphaproteobacteria</taxon>
        <taxon>Rhodobacterales</taxon>
        <taxon>Roseobacteraceae</taxon>
        <taxon>Palleronia</taxon>
    </lineage>
</organism>
<keyword evidence="1" id="KW-0732">Signal</keyword>
<dbReference type="Proteomes" id="UP000642488">
    <property type="component" value="Unassembled WGS sequence"/>
</dbReference>
<dbReference type="AlphaFoldDB" id="A0A934IBK5"/>
<dbReference type="PROSITE" id="PS51257">
    <property type="entry name" value="PROKAR_LIPOPROTEIN"/>
    <property type="match status" value="1"/>
</dbReference>
<evidence type="ECO:0008006" key="4">
    <source>
        <dbReference type="Google" id="ProtNLM"/>
    </source>
</evidence>
<reference evidence="2" key="1">
    <citation type="submission" date="2020-12" db="EMBL/GenBank/DDBJ databases">
        <title>Bacterial taxonomy.</title>
        <authorList>
            <person name="Pan X."/>
        </authorList>
    </citation>
    <scope>NUCLEOTIDE SEQUENCE</scope>
    <source>
        <strain evidence="2">KCTC 52957</strain>
    </source>
</reference>
<keyword evidence="3" id="KW-1185">Reference proteome</keyword>
<name>A0A934IBK5_9RHOB</name>
<gene>
    <name evidence="2" type="ORF">ILP92_07750</name>
</gene>
<proteinExistence type="predicted"/>
<evidence type="ECO:0000313" key="2">
    <source>
        <dbReference type="EMBL" id="MBJ3762636.1"/>
    </source>
</evidence>
<sequence length="81" mass="8944">MSRLLLLAPLLLAACIADPAEIESPEVEVVTDQGTVTCQLYTLRVTLYDRAVLRPQSMSDATANDICRAEGKRRQAEVLNR</sequence>